<dbReference type="GO" id="GO:0034657">
    <property type="term" value="C:GID complex"/>
    <property type="evidence" value="ECO:0007669"/>
    <property type="project" value="TreeGrafter"/>
</dbReference>
<dbReference type="PROSITE" id="PS50294">
    <property type="entry name" value="WD_REPEATS_REGION"/>
    <property type="match status" value="1"/>
</dbReference>
<keyword evidence="9" id="KW-1185">Reference proteome</keyword>
<feature type="compositionally biased region" description="Low complexity" evidence="6">
    <location>
        <begin position="94"/>
        <end position="107"/>
    </location>
</feature>
<evidence type="ECO:0000256" key="1">
    <source>
        <dbReference type="ARBA" id="ARBA00004496"/>
    </source>
</evidence>
<dbReference type="Pfam" id="PF23627">
    <property type="entry name" value="LisH_WDR26"/>
    <property type="match status" value="1"/>
</dbReference>
<dbReference type="EMBL" id="JAHLQT010014098">
    <property type="protein sequence ID" value="KAG7170484.1"/>
    <property type="molecule type" value="Genomic_DNA"/>
</dbReference>
<comment type="subcellular location">
    <subcellularLocation>
        <location evidence="1">Cytoplasm</location>
    </subcellularLocation>
</comment>
<dbReference type="InterPro" id="IPR036322">
    <property type="entry name" value="WD40_repeat_dom_sf"/>
</dbReference>
<reference evidence="8" key="1">
    <citation type="journal article" date="2021" name="Sci. Adv.">
        <title>The American lobster genome reveals insights on longevity, neural, and immune adaptations.</title>
        <authorList>
            <person name="Polinski J.M."/>
            <person name="Zimin A.V."/>
            <person name="Clark K.F."/>
            <person name="Kohn A.B."/>
            <person name="Sadowski N."/>
            <person name="Timp W."/>
            <person name="Ptitsyn A."/>
            <person name="Khanna P."/>
            <person name="Romanova D.Y."/>
            <person name="Williams P."/>
            <person name="Greenwood S.J."/>
            <person name="Moroz L.L."/>
            <person name="Walt D.R."/>
            <person name="Bodnar A.G."/>
        </authorList>
    </citation>
    <scope>NUCLEOTIDE SEQUENCE</scope>
    <source>
        <strain evidence="8">GMGI-L3</strain>
    </source>
</reference>
<dbReference type="SMART" id="SM00667">
    <property type="entry name" value="LisH"/>
    <property type="match status" value="1"/>
</dbReference>
<evidence type="ECO:0000256" key="2">
    <source>
        <dbReference type="ARBA" id="ARBA00022490"/>
    </source>
</evidence>
<evidence type="ECO:0000313" key="9">
    <source>
        <dbReference type="Proteomes" id="UP000747542"/>
    </source>
</evidence>
<accession>A0A8J5KML2</accession>
<protein>
    <submittedName>
        <fullName evidence="8">WD repeat-containing protein 26-like</fullName>
    </submittedName>
</protein>
<dbReference type="GO" id="GO:0005737">
    <property type="term" value="C:cytoplasm"/>
    <property type="evidence" value="ECO:0007669"/>
    <property type="project" value="UniProtKB-SubCell"/>
</dbReference>
<dbReference type="SUPFAM" id="SSF50978">
    <property type="entry name" value="WD40 repeat-like"/>
    <property type="match status" value="1"/>
</dbReference>
<dbReference type="SMART" id="SM00668">
    <property type="entry name" value="CTLH"/>
    <property type="match status" value="1"/>
</dbReference>
<feature type="repeat" description="WD" evidence="5">
    <location>
        <begin position="593"/>
        <end position="625"/>
    </location>
</feature>
<feature type="compositionally biased region" description="Polar residues" evidence="6">
    <location>
        <begin position="108"/>
        <end position="136"/>
    </location>
</feature>
<proteinExistence type="predicted"/>
<dbReference type="PROSITE" id="PS50896">
    <property type="entry name" value="LISH"/>
    <property type="match status" value="1"/>
</dbReference>
<dbReference type="PROSITE" id="PS50082">
    <property type="entry name" value="WD_REPEATS_2"/>
    <property type="match status" value="1"/>
</dbReference>
<name>A0A8J5KML2_HOMAM</name>
<feature type="domain" description="CTLH" evidence="7">
    <location>
        <begin position="182"/>
        <end position="241"/>
    </location>
</feature>
<sequence>MKEGGGRVCYSRSWCSSQLRASRSRGLGVNVAHHRHFGDIFRECEAEVVWLHHGVHVDTLASWQDPQYGGVSPPPRKKRKQSSEDTTSATDNMQQQSQQHQLQQQQQASNGSSEVQQNGTGQTDGCEGNNAQSQNGVREEEEAPRLSVVQQEMVRLIGQHLVELGLKKSADLLMSESGCRLDHPAAARFRHCVMDGEWAKAEAALSELRTMLDDPSSLKEMRFLLLEQKYLELLESGQAMDALTCLRSQLTPLQHNMERELRAAARWTGMGKESRKELMDRLQHFLPPSIMLPPHRLETLILQAVEQQRTQCAYHNTRSDSQVSRRGDDDNTQHYVKVLGSGGSLLMDHSCSRNAFPGTTVQILSDHCDEETLTVTRRFTLDGHSYGVVYLAWSPDSSKLIVCLQEEAAELVVWDTERGEQICKVSNSPDDSLTCAAWHKDSRKFVCGGMRGQFYQCDLEGHILDSWEGVRVQCLAIQNDGKTVLASDTHHRIRGYHFDEVQDHNIIQEDHSIMSFTLDNTGNYALLNVANQGVHLWDLRNRTLVRKFRGLTQGHFTIHSCFGGDNQDFVASGSEDNKVYIWHHRRELPVVTLVGHTRTVNCVTWNPRYPAMVASVSDDATVRIWGPAPQYRGTASTQNGTNAGSNGRESESPTSHMFLSNGAAV</sequence>
<dbReference type="Proteomes" id="UP000747542">
    <property type="component" value="Unassembled WGS sequence"/>
</dbReference>
<dbReference type="SMART" id="SM00320">
    <property type="entry name" value="WD40"/>
    <property type="match status" value="4"/>
</dbReference>
<dbReference type="InterPro" id="IPR051350">
    <property type="entry name" value="WD_repeat-ST_regulator"/>
</dbReference>
<dbReference type="AlphaFoldDB" id="A0A8J5KML2"/>
<dbReference type="InterPro" id="IPR006594">
    <property type="entry name" value="LisH"/>
</dbReference>
<gene>
    <name evidence="8" type="primary">Wdr26-L</name>
    <name evidence="8" type="ORF">Hamer_G018975</name>
</gene>
<feature type="region of interest" description="Disordered" evidence="6">
    <location>
        <begin position="64"/>
        <end position="145"/>
    </location>
</feature>
<dbReference type="Gene3D" id="2.130.10.10">
    <property type="entry name" value="YVTN repeat-like/Quinoprotein amine dehydrogenase"/>
    <property type="match status" value="1"/>
</dbReference>
<dbReference type="PROSITE" id="PS50897">
    <property type="entry name" value="CTLH"/>
    <property type="match status" value="1"/>
</dbReference>
<dbReference type="GO" id="GO:0043161">
    <property type="term" value="P:proteasome-mediated ubiquitin-dependent protein catabolic process"/>
    <property type="evidence" value="ECO:0007669"/>
    <property type="project" value="TreeGrafter"/>
</dbReference>
<evidence type="ECO:0000256" key="3">
    <source>
        <dbReference type="ARBA" id="ARBA00022574"/>
    </source>
</evidence>
<evidence type="ECO:0000256" key="6">
    <source>
        <dbReference type="SAM" id="MobiDB-lite"/>
    </source>
</evidence>
<comment type="caution">
    <text evidence="8">The sequence shown here is derived from an EMBL/GenBank/DDBJ whole genome shotgun (WGS) entry which is preliminary data.</text>
</comment>
<keyword evidence="4" id="KW-0677">Repeat</keyword>
<keyword evidence="2" id="KW-0963">Cytoplasm</keyword>
<dbReference type="InterPro" id="IPR001680">
    <property type="entry name" value="WD40_rpt"/>
</dbReference>
<feature type="compositionally biased region" description="Polar residues" evidence="6">
    <location>
        <begin position="84"/>
        <end position="93"/>
    </location>
</feature>
<dbReference type="Pfam" id="PF00400">
    <property type="entry name" value="WD40"/>
    <property type="match status" value="3"/>
</dbReference>
<organism evidence="8 9">
    <name type="scientific">Homarus americanus</name>
    <name type="common">American lobster</name>
    <dbReference type="NCBI Taxonomy" id="6706"/>
    <lineage>
        <taxon>Eukaryota</taxon>
        <taxon>Metazoa</taxon>
        <taxon>Ecdysozoa</taxon>
        <taxon>Arthropoda</taxon>
        <taxon>Crustacea</taxon>
        <taxon>Multicrustacea</taxon>
        <taxon>Malacostraca</taxon>
        <taxon>Eumalacostraca</taxon>
        <taxon>Eucarida</taxon>
        <taxon>Decapoda</taxon>
        <taxon>Pleocyemata</taxon>
        <taxon>Astacidea</taxon>
        <taxon>Nephropoidea</taxon>
        <taxon>Nephropidae</taxon>
        <taxon>Homarus</taxon>
    </lineage>
</organism>
<feature type="compositionally biased region" description="Polar residues" evidence="6">
    <location>
        <begin position="633"/>
        <end position="658"/>
    </location>
</feature>
<keyword evidence="3 5" id="KW-0853">WD repeat</keyword>
<dbReference type="InterPro" id="IPR015943">
    <property type="entry name" value="WD40/YVTN_repeat-like_dom_sf"/>
</dbReference>
<evidence type="ECO:0000313" key="8">
    <source>
        <dbReference type="EMBL" id="KAG7170484.1"/>
    </source>
</evidence>
<dbReference type="InterPro" id="IPR006595">
    <property type="entry name" value="CTLH_C"/>
</dbReference>
<feature type="region of interest" description="Disordered" evidence="6">
    <location>
        <begin position="629"/>
        <end position="665"/>
    </location>
</feature>
<evidence type="ECO:0000256" key="4">
    <source>
        <dbReference type="ARBA" id="ARBA00022737"/>
    </source>
</evidence>
<dbReference type="FunFam" id="2.130.10.10:FF:000087">
    <property type="entry name" value="WD repeat-containing protein 26 homolog"/>
    <property type="match status" value="1"/>
</dbReference>
<dbReference type="PANTHER" id="PTHR22838">
    <property type="entry name" value="WD REPEAT PROTEIN 26-RELATED"/>
    <property type="match status" value="1"/>
</dbReference>
<dbReference type="PANTHER" id="PTHR22838:SF0">
    <property type="entry name" value="WD REPEAT-CONTAINING PROTEIN 26"/>
    <property type="match status" value="1"/>
</dbReference>
<evidence type="ECO:0000256" key="5">
    <source>
        <dbReference type="PROSITE-ProRule" id="PRU00221"/>
    </source>
</evidence>
<evidence type="ECO:0000259" key="7">
    <source>
        <dbReference type="PROSITE" id="PS50897"/>
    </source>
</evidence>